<evidence type="ECO:0000313" key="1">
    <source>
        <dbReference type="EMBL" id="BAU84734.1"/>
    </source>
</evidence>
<dbReference type="EMBL" id="AP017424">
    <property type="protein sequence ID" value="BAU84734.1"/>
    <property type="molecule type" value="Genomic_DNA"/>
</dbReference>
<evidence type="ECO:0000313" key="2">
    <source>
        <dbReference type="Proteomes" id="UP000217676"/>
    </source>
</evidence>
<gene>
    <name evidence="1" type="ORF">SLA_3832</name>
</gene>
<accession>A0A160P1N2</accession>
<name>A0A160P1N2_STRLU</name>
<evidence type="ECO:0008006" key="3">
    <source>
        <dbReference type="Google" id="ProtNLM"/>
    </source>
</evidence>
<proteinExistence type="predicted"/>
<sequence>MRAERLGRYLAACRDPAAPRASRAVVTAGTVYFATESRRWGGGRALCDPGAPGTVWARAYLLTAGQFSDIAAQEMYRTAGEDLDLSEVVARGRVEFGPGRYETVVCCGEPAGVPLLTFTAPWALGEVTLRPPAGAYLWQIAAGLREAGAWDDEEIVRYLATRPGAAGRWGVAELRGLIAGDFPKTG</sequence>
<reference evidence="1 2" key="1">
    <citation type="journal article" date="2016" name="Genome Announc.">
        <title>Complete Genome Sequence of Thiostrepton-Producing Streptomyces laurentii ATCC 31255.</title>
        <authorList>
            <person name="Doi K."/>
            <person name="Fujino Y."/>
            <person name="Nagayoshi Y."/>
            <person name="Ohshima T."/>
            <person name="Ogata S."/>
        </authorList>
    </citation>
    <scope>NUCLEOTIDE SEQUENCE [LARGE SCALE GENOMIC DNA]</scope>
    <source>
        <strain evidence="1 2">ATCC 31255</strain>
    </source>
</reference>
<dbReference type="AlphaFoldDB" id="A0A160P1N2"/>
<dbReference type="KEGG" id="slau:SLA_3832"/>
<keyword evidence="2" id="KW-1185">Reference proteome</keyword>
<organism evidence="1 2">
    <name type="scientific">Streptomyces laurentii</name>
    <dbReference type="NCBI Taxonomy" id="39478"/>
    <lineage>
        <taxon>Bacteria</taxon>
        <taxon>Bacillati</taxon>
        <taxon>Actinomycetota</taxon>
        <taxon>Actinomycetes</taxon>
        <taxon>Kitasatosporales</taxon>
        <taxon>Streptomycetaceae</taxon>
        <taxon>Streptomyces</taxon>
    </lineage>
</organism>
<dbReference type="Gene3D" id="3.10.490.10">
    <property type="entry name" value="Gamma-glutamyl cyclotransferase-like"/>
    <property type="match status" value="1"/>
</dbReference>
<protein>
    <recommendedName>
        <fullName evidence="3">Histone deacetylase</fullName>
    </recommendedName>
</protein>
<dbReference type="Proteomes" id="UP000217676">
    <property type="component" value="Chromosome"/>
</dbReference>